<dbReference type="PANTHER" id="PTHR16244">
    <property type="entry name" value="CEROID-LIPOFUSCINOSIS NEURONAL PROTEIN 6"/>
    <property type="match status" value="1"/>
</dbReference>
<feature type="region of interest" description="Disordered" evidence="1">
    <location>
        <begin position="227"/>
        <end position="252"/>
    </location>
</feature>
<proteinExistence type="predicted"/>
<reference evidence="4" key="1">
    <citation type="submission" date="2025-08" db="UniProtKB">
        <authorList>
            <consortium name="RefSeq"/>
        </authorList>
    </citation>
    <scope>IDENTIFICATION</scope>
    <source>
        <tissue evidence="4">Blood</tissue>
    </source>
</reference>
<keyword evidence="2" id="KW-0472">Membrane</keyword>
<evidence type="ECO:0000256" key="1">
    <source>
        <dbReference type="SAM" id="MobiDB-lite"/>
    </source>
</evidence>
<keyword evidence="3" id="KW-1185">Reference proteome</keyword>
<evidence type="ECO:0000256" key="2">
    <source>
        <dbReference type="SAM" id="Phobius"/>
    </source>
</evidence>
<feature type="transmembrane region" description="Helical" evidence="2">
    <location>
        <begin position="124"/>
        <end position="142"/>
    </location>
</feature>
<dbReference type="Proteomes" id="UP001652622">
    <property type="component" value="Unplaced"/>
</dbReference>
<name>A0ABM3ZQU0_PANGU</name>
<protein>
    <submittedName>
        <fullName evidence="4">Ceroid-lipofuscinosis neuronal protein 6 isoform X3</fullName>
    </submittedName>
</protein>
<gene>
    <name evidence="4" type="primary">CLN6</name>
</gene>
<keyword evidence="2" id="KW-0812">Transmembrane</keyword>
<feature type="transmembrane region" description="Helical" evidence="2">
    <location>
        <begin position="96"/>
        <end position="112"/>
    </location>
</feature>
<accession>A0ABM3ZQU0</accession>
<organism evidence="3 4">
    <name type="scientific">Pantherophis guttatus</name>
    <name type="common">Corn snake</name>
    <name type="synonym">Elaphe guttata</name>
    <dbReference type="NCBI Taxonomy" id="94885"/>
    <lineage>
        <taxon>Eukaryota</taxon>
        <taxon>Metazoa</taxon>
        <taxon>Chordata</taxon>
        <taxon>Craniata</taxon>
        <taxon>Vertebrata</taxon>
        <taxon>Euteleostomi</taxon>
        <taxon>Lepidosauria</taxon>
        <taxon>Squamata</taxon>
        <taxon>Bifurcata</taxon>
        <taxon>Unidentata</taxon>
        <taxon>Episquamata</taxon>
        <taxon>Toxicofera</taxon>
        <taxon>Serpentes</taxon>
        <taxon>Colubroidea</taxon>
        <taxon>Colubridae</taxon>
        <taxon>Colubrinae</taxon>
        <taxon>Pantherophis</taxon>
    </lineage>
</organism>
<dbReference type="InterPro" id="IPR029255">
    <property type="entry name" value="CLN6"/>
</dbReference>
<feature type="transmembrane region" description="Helical" evidence="2">
    <location>
        <begin position="12"/>
        <end position="31"/>
    </location>
</feature>
<keyword evidence="2" id="KW-1133">Transmembrane helix</keyword>
<sequence>MPPSTGRVVERYRCLSLCLCWLVGLTFWRYIRCLPSFTPRHGAILKDDVCRDSCFHFDLWFYFTLQNWVLDFGRPIAMIVLPLEWFPLNRPSVGDYFHMAYNVITPFILLKLMERSPKALPRSMVYLCIIIFVMGSSIHLVGDSVNHRLIFSGYQLHLSVRENPIIKNLKPETLVHPLLPHSVHLFFWLFHTLQRTAAKNPCGCFTPHWAQQPLLLVPGDGGPDLHPLHLHDLRPGGAGDAPEAEGPRHGQQRPLPLLLLYPHAGAGGPLDRLALE</sequence>
<dbReference type="RefSeq" id="XP_060550730.1">
    <property type="nucleotide sequence ID" value="XM_060694747.1"/>
</dbReference>
<dbReference type="GeneID" id="117676190"/>
<evidence type="ECO:0000313" key="4">
    <source>
        <dbReference type="RefSeq" id="XP_060550730.1"/>
    </source>
</evidence>
<evidence type="ECO:0000313" key="3">
    <source>
        <dbReference type="Proteomes" id="UP001652622"/>
    </source>
</evidence>
<dbReference type="PANTHER" id="PTHR16244:SF2">
    <property type="entry name" value="CEROID-LIPOFUSCINOSIS NEURONAL PROTEIN 6"/>
    <property type="match status" value="1"/>
</dbReference>
<dbReference type="Pfam" id="PF15156">
    <property type="entry name" value="CLN6"/>
    <property type="match status" value="1"/>
</dbReference>